<evidence type="ECO:0000259" key="1">
    <source>
        <dbReference type="Pfam" id="PF00549"/>
    </source>
</evidence>
<dbReference type="OrthoDB" id="5580580at2"/>
<evidence type="ECO:0000313" key="2">
    <source>
        <dbReference type="EMBL" id="KAA1422642.1"/>
    </source>
</evidence>
<organism evidence="2 3">
    <name type="scientific">Mumia zhuanghuii</name>
    <dbReference type="NCBI Taxonomy" id="2585211"/>
    <lineage>
        <taxon>Bacteria</taxon>
        <taxon>Bacillati</taxon>
        <taxon>Actinomycetota</taxon>
        <taxon>Actinomycetes</taxon>
        <taxon>Propionibacteriales</taxon>
        <taxon>Nocardioidaceae</taxon>
        <taxon>Mumia</taxon>
    </lineage>
</organism>
<dbReference type="Pfam" id="PF00549">
    <property type="entry name" value="Ligase_CoA"/>
    <property type="match status" value="1"/>
</dbReference>
<dbReference type="Proteomes" id="UP000307768">
    <property type="component" value="Unassembled WGS sequence"/>
</dbReference>
<name>A0A5Q6RX39_9ACTN</name>
<dbReference type="GO" id="GO:0005829">
    <property type="term" value="C:cytosol"/>
    <property type="evidence" value="ECO:0007669"/>
    <property type="project" value="TreeGrafter"/>
</dbReference>
<dbReference type="GO" id="GO:0004775">
    <property type="term" value="F:succinate-CoA ligase (ADP-forming) activity"/>
    <property type="evidence" value="ECO:0007669"/>
    <property type="project" value="TreeGrafter"/>
</dbReference>
<dbReference type="RefSeq" id="WP_149769592.1">
    <property type="nucleotide sequence ID" value="NZ_VDFQ02000003.1"/>
</dbReference>
<dbReference type="GO" id="GO:0009361">
    <property type="term" value="C:succinate-CoA ligase complex (ADP-forming)"/>
    <property type="evidence" value="ECO:0007669"/>
    <property type="project" value="TreeGrafter"/>
</dbReference>
<proteinExistence type="predicted"/>
<accession>A0A5Q6RX39</accession>
<evidence type="ECO:0000313" key="3">
    <source>
        <dbReference type="Proteomes" id="UP000307768"/>
    </source>
</evidence>
<dbReference type="AlphaFoldDB" id="A0A5Q6RX39"/>
<dbReference type="EMBL" id="VDFQ02000003">
    <property type="protein sequence ID" value="KAA1422642.1"/>
    <property type="molecule type" value="Genomic_DNA"/>
</dbReference>
<comment type="caution">
    <text evidence="2">The sequence shown here is derived from an EMBL/GenBank/DDBJ whole genome shotgun (WGS) entry which is preliminary data.</text>
</comment>
<reference evidence="2 3" key="1">
    <citation type="submission" date="2019-09" db="EMBL/GenBank/DDBJ databases">
        <title>Mumia zhuanghuii sp. nov. isolated from the intestinal contents of plateau pika (Ochotona curzoniae) in the Qinghai-Tibet plateau of China.</title>
        <authorList>
            <person name="Tian Z."/>
        </authorList>
    </citation>
    <scope>NUCLEOTIDE SEQUENCE [LARGE SCALE GENOMIC DNA]</scope>
    <source>
        <strain evidence="3">350</strain>
    </source>
</reference>
<feature type="domain" description="ATP-citrate synthase/succinyl-CoA ligase C-terminal" evidence="1">
    <location>
        <begin position="326"/>
        <end position="493"/>
    </location>
</feature>
<dbReference type="InterPro" id="IPR016102">
    <property type="entry name" value="Succinyl-CoA_synth-like"/>
</dbReference>
<dbReference type="PANTHER" id="PTHR11117">
    <property type="entry name" value="SUCCINYL-COA LIGASE SUBUNIT ALPHA"/>
    <property type="match status" value="1"/>
</dbReference>
<dbReference type="SUPFAM" id="SSF52210">
    <property type="entry name" value="Succinyl-CoA synthetase domains"/>
    <property type="match status" value="2"/>
</dbReference>
<gene>
    <name evidence="2" type="ORF">FE697_010655</name>
</gene>
<dbReference type="Gene3D" id="3.40.50.720">
    <property type="entry name" value="NAD(P)-binding Rossmann-like Domain"/>
    <property type="match status" value="1"/>
</dbReference>
<dbReference type="PANTHER" id="PTHR11117:SF24">
    <property type="entry name" value="PROTEIN FDRA"/>
    <property type="match status" value="1"/>
</dbReference>
<dbReference type="GO" id="GO:0006099">
    <property type="term" value="P:tricarboxylic acid cycle"/>
    <property type="evidence" value="ECO:0007669"/>
    <property type="project" value="TreeGrafter"/>
</dbReference>
<dbReference type="InterPro" id="IPR005811">
    <property type="entry name" value="SUCC_ACL_C"/>
</dbReference>
<protein>
    <submittedName>
        <fullName evidence="2">FdrA family protein</fullName>
    </submittedName>
</protein>
<dbReference type="Gene3D" id="3.40.50.261">
    <property type="entry name" value="Succinyl-CoA synthetase domains"/>
    <property type="match status" value="2"/>
</dbReference>
<dbReference type="GO" id="GO:0004776">
    <property type="term" value="F:succinate-CoA ligase (GDP-forming) activity"/>
    <property type="evidence" value="ECO:0007669"/>
    <property type="project" value="TreeGrafter"/>
</dbReference>
<sequence length="508" mass="50563">MTDHVSLRSGAYADSVTLLQVSKQVAATPGVREAQVAMATPLNLETLAVMGFDVPADASPNDMVVALRLESASLDDAMAAVDAALAAASAPRASGDTSVAPPRTTASALRDAPAGTIVMVSVPGPSAFVEAMDAVEAGHDVMVFSDNVPLEQEVALKEAAAARDVLVMGPDCGTAVVGGVGLGFANVVRPGPIGIVAASGTGTQQVLALLDQVGVGVSAALGVGGRDLSAAVGGRSTRTALARLDADPQTTHVVLVSKPPAAEIADGITAYAASLSVPVELALLSPDTDLTGRTEALLASLDLPAAPWRRWGEPEEAGGPGALRGLFVGGTLCDEAMLIASATLGEIRSNIPLAGGDALDAAAVLAGDLGDAHAMIDFGDDALTVGRAHPMIDPSLRLAALARTAADPATAVVLLDVVLGHGAEPDPAAALAPAIADARAVAVAEHGRTLPVVVTLVGTAADPQDLERQAAALVSAGAYVFSSNAEATRHAVALTAVPAPVPTAGELR</sequence>